<evidence type="ECO:0000313" key="4">
    <source>
        <dbReference type="EMBL" id="MBE1608348.1"/>
    </source>
</evidence>
<keyword evidence="3" id="KW-0732">Signal</keyword>
<keyword evidence="5" id="KW-1185">Reference proteome</keyword>
<accession>A0A927MZV5</accession>
<organism evidence="4 5">
    <name type="scientific">Actinopolymorpha pittospori</name>
    <dbReference type="NCBI Taxonomy" id="648752"/>
    <lineage>
        <taxon>Bacteria</taxon>
        <taxon>Bacillati</taxon>
        <taxon>Actinomycetota</taxon>
        <taxon>Actinomycetes</taxon>
        <taxon>Propionibacteriales</taxon>
        <taxon>Actinopolymorphaceae</taxon>
        <taxon>Actinopolymorpha</taxon>
    </lineage>
</organism>
<evidence type="ECO:0000256" key="1">
    <source>
        <dbReference type="SAM" id="MobiDB-lite"/>
    </source>
</evidence>
<gene>
    <name evidence="4" type="ORF">HEB94_005196</name>
</gene>
<protein>
    <recommendedName>
        <fullName evidence="6">DUF916 domain-containing protein</fullName>
    </recommendedName>
</protein>
<dbReference type="AlphaFoldDB" id="A0A927MZV5"/>
<feature type="signal peptide" evidence="3">
    <location>
        <begin position="1"/>
        <end position="39"/>
    </location>
</feature>
<keyword evidence="2" id="KW-0472">Membrane</keyword>
<dbReference type="RefSeq" id="WP_192752132.1">
    <property type="nucleotide sequence ID" value="NZ_BAABJL010000134.1"/>
</dbReference>
<feature type="region of interest" description="Disordered" evidence="1">
    <location>
        <begin position="335"/>
        <end position="356"/>
    </location>
</feature>
<evidence type="ECO:0000313" key="5">
    <source>
        <dbReference type="Proteomes" id="UP000638648"/>
    </source>
</evidence>
<evidence type="ECO:0008006" key="6">
    <source>
        <dbReference type="Google" id="ProtNLM"/>
    </source>
</evidence>
<sequence length="356" mass="36954">MRPSRTRTTTAAAHVAQATVLALLAALCFLGVGAGPAAAADGDVPWTVRTASNDFGAGRQNYTYTVNPGGQLEDGLVVVNNGTTPLDLAVYAADGFTTKAGQLDLVTKDAKSTRVGAWVHTDRPDLTVEPGKSVEVPFSIEVPGDAAPGDYLGGVVTSLTQAGDAGASVDRRLGIRIRLRVGGPLRPSLSVQDVHLRYADTLNPFGKGDATVTYTIRNTGNAILGARQTASVAAPFGAMRAAAGHIDDTPQLLPGETWKVTAKVHEVAPALRTTATVTVVPLLTDAASSTAPLAAVSAQAWTVPWALLVLAVVVCGLVVAGGLALRRRRRITARADAARGEEPVEQTSRERETSDQ</sequence>
<proteinExistence type="predicted"/>
<keyword evidence="2" id="KW-0812">Transmembrane</keyword>
<name>A0A927MZV5_9ACTN</name>
<feature type="transmembrane region" description="Helical" evidence="2">
    <location>
        <begin position="305"/>
        <end position="325"/>
    </location>
</feature>
<dbReference type="EMBL" id="JADBEM010000001">
    <property type="protein sequence ID" value="MBE1608348.1"/>
    <property type="molecule type" value="Genomic_DNA"/>
</dbReference>
<dbReference type="Proteomes" id="UP000638648">
    <property type="component" value="Unassembled WGS sequence"/>
</dbReference>
<keyword evidence="2" id="KW-1133">Transmembrane helix</keyword>
<comment type="caution">
    <text evidence="4">The sequence shown here is derived from an EMBL/GenBank/DDBJ whole genome shotgun (WGS) entry which is preliminary data.</text>
</comment>
<feature type="chain" id="PRO_5038078031" description="DUF916 domain-containing protein" evidence="3">
    <location>
        <begin position="40"/>
        <end position="356"/>
    </location>
</feature>
<feature type="compositionally biased region" description="Basic and acidic residues" evidence="1">
    <location>
        <begin position="336"/>
        <end position="356"/>
    </location>
</feature>
<evidence type="ECO:0000256" key="3">
    <source>
        <dbReference type="SAM" id="SignalP"/>
    </source>
</evidence>
<evidence type="ECO:0000256" key="2">
    <source>
        <dbReference type="SAM" id="Phobius"/>
    </source>
</evidence>
<reference evidence="4" key="1">
    <citation type="submission" date="2020-10" db="EMBL/GenBank/DDBJ databases">
        <title>Sequencing the genomes of 1000 actinobacteria strains.</title>
        <authorList>
            <person name="Klenk H.-P."/>
        </authorList>
    </citation>
    <scope>NUCLEOTIDE SEQUENCE</scope>
    <source>
        <strain evidence="4">DSM 45354</strain>
    </source>
</reference>